<name>A0AAV4GY22_9GAST</name>
<evidence type="ECO:0000313" key="3">
    <source>
        <dbReference type="Proteomes" id="UP000762676"/>
    </source>
</evidence>
<evidence type="ECO:0000313" key="2">
    <source>
        <dbReference type="EMBL" id="GFR90379.1"/>
    </source>
</evidence>
<keyword evidence="3" id="KW-1185">Reference proteome</keyword>
<evidence type="ECO:0000256" key="1">
    <source>
        <dbReference type="SAM" id="MobiDB-lite"/>
    </source>
</evidence>
<protein>
    <submittedName>
        <fullName evidence="2">Uncharacterized protein</fullName>
    </submittedName>
</protein>
<accession>A0AAV4GY22</accession>
<proteinExistence type="predicted"/>
<comment type="caution">
    <text evidence="2">The sequence shown here is derived from an EMBL/GenBank/DDBJ whole genome shotgun (WGS) entry which is preliminary data.</text>
</comment>
<gene>
    <name evidence="2" type="ORF">ElyMa_004302900</name>
</gene>
<organism evidence="2 3">
    <name type="scientific">Elysia marginata</name>
    <dbReference type="NCBI Taxonomy" id="1093978"/>
    <lineage>
        <taxon>Eukaryota</taxon>
        <taxon>Metazoa</taxon>
        <taxon>Spiralia</taxon>
        <taxon>Lophotrochozoa</taxon>
        <taxon>Mollusca</taxon>
        <taxon>Gastropoda</taxon>
        <taxon>Heterobranchia</taxon>
        <taxon>Euthyneura</taxon>
        <taxon>Panpulmonata</taxon>
        <taxon>Sacoglossa</taxon>
        <taxon>Placobranchoidea</taxon>
        <taxon>Plakobranchidae</taxon>
        <taxon>Elysia</taxon>
    </lineage>
</organism>
<feature type="region of interest" description="Disordered" evidence="1">
    <location>
        <begin position="1"/>
        <end position="21"/>
    </location>
</feature>
<sequence length="87" mass="9635">MEKNKTTGHDDDDGDDDDDEDAITDDIEMMIVIPTGGGCHWPLFAAALVGYDFLNTVKMKIVIKGHHRQKKGLVVLTLVGFFLMQDA</sequence>
<reference evidence="2 3" key="1">
    <citation type="journal article" date="2021" name="Elife">
        <title>Chloroplast acquisition without the gene transfer in kleptoplastic sea slugs, Plakobranchus ocellatus.</title>
        <authorList>
            <person name="Maeda T."/>
            <person name="Takahashi S."/>
            <person name="Yoshida T."/>
            <person name="Shimamura S."/>
            <person name="Takaki Y."/>
            <person name="Nagai Y."/>
            <person name="Toyoda A."/>
            <person name="Suzuki Y."/>
            <person name="Arimoto A."/>
            <person name="Ishii H."/>
            <person name="Satoh N."/>
            <person name="Nishiyama T."/>
            <person name="Hasebe M."/>
            <person name="Maruyama T."/>
            <person name="Minagawa J."/>
            <person name="Obokata J."/>
            <person name="Shigenobu S."/>
        </authorList>
    </citation>
    <scope>NUCLEOTIDE SEQUENCE [LARGE SCALE GENOMIC DNA]</scope>
</reference>
<dbReference type="EMBL" id="BMAT01008665">
    <property type="protein sequence ID" value="GFR90379.1"/>
    <property type="molecule type" value="Genomic_DNA"/>
</dbReference>
<feature type="compositionally biased region" description="Acidic residues" evidence="1">
    <location>
        <begin position="10"/>
        <end position="21"/>
    </location>
</feature>
<dbReference type="AlphaFoldDB" id="A0AAV4GY22"/>
<dbReference type="Proteomes" id="UP000762676">
    <property type="component" value="Unassembled WGS sequence"/>
</dbReference>